<comment type="caution">
    <text evidence="22">The sequence shown here is derived from an EMBL/GenBank/DDBJ whole genome shotgun (WGS) entry which is preliminary data.</text>
</comment>
<evidence type="ECO:0000256" key="8">
    <source>
        <dbReference type="ARBA" id="ARBA00022741"/>
    </source>
</evidence>
<dbReference type="PROSITE" id="PS00108">
    <property type="entry name" value="PROTEIN_KINASE_ST"/>
    <property type="match status" value="1"/>
</dbReference>
<keyword evidence="11 19" id="KW-1133">Transmembrane helix</keyword>
<evidence type="ECO:0000256" key="20">
    <source>
        <dbReference type="SAM" id="SignalP"/>
    </source>
</evidence>
<keyword evidence="8 18" id="KW-0547">Nucleotide-binding</keyword>
<keyword evidence="6 19" id="KW-0812">Transmembrane</keyword>
<feature type="binding site" evidence="18">
    <location>
        <position position="331"/>
    </location>
    <ligand>
        <name>ATP</name>
        <dbReference type="ChEBI" id="CHEBI:30616"/>
    </ligand>
</feature>
<dbReference type="GO" id="GO:0005524">
    <property type="term" value="F:ATP binding"/>
    <property type="evidence" value="ECO:0007669"/>
    <property type="project" value="UniProtKB-UniRule"/>
</dbReference>
<dbReference type="FunFam" id="3.30.200.20:FF:000059">
    <property type="entry name" value="S-receptor-like serine/threonine-protein kinase"/>
    <property type="match status" value="1"/>
</dbReference>
<evidence type="ECO:0000256" key="11">
    <source>
        <dbReference type="ARBA" id="ARBA00022989"/>
    </source>
</evidence>
<evidence type="ECO:0000256" key="18">
    <source>
        <dbReference type="PROSITE-ProRule" id="PRU10141"/>
    </source>
</evidence>
<evidence type="ECO:0000313" key="23">
    <source>
        <dbReference type="Proteomes" id="UP001140206"/>
    </source>
</evidence>
<feature type="signal peptide" evidence="20">
    <location>
        <begin position="1"/>
        <end position="28"/>
    </location>
</feature>
<comment type="catalytic activity">
    <reaction evidence="17">
        <text>L-seryl-[protein] + ATP = O-phospho-L-seryl-[protein] + ADP + H(+)</text>
        <dbReference type="Rhea" id="RHEA:17989"/>
        <dbReference type="Rhea" id="RHEA-COMP:9863"/>
        <dbReference type="Rhea" id="RHEA-COMP:11604"/>
        <dbReference type="ChEBI" id="CHEBI:15378"/>
        <dbReference type="ChEBI" id="CHEBI:29999"/>
        <dbReference type="ChEBI" id="CHEBI:30616"/>
        <dbReference type="ChEBI" id="CHEBI:83421"/>
        <dbReference type="ChEBI" id="CHEBI:456216"/>
        <dbReference type="EC" id="2.7.11.1"/>
    </reaction>
</comment>
<evidence type="ECO:0000256" key="13">
    <source>
        <dbReference type="ARBA" id="ARBA00023157"/>
    </source>
</evidence>
<dbReference type="Pfam" id="PF13947">
    <property type="entry name" value="GUB_WAK_bind"/>
    <property type="match status" value="1"/>
</dbReference>
<comment type="catalytic activity">
    <reaction evidence="16">
        <text>L-threonyl-[protein] + ATP = O-phospho-L-threonyl-[protein] + ADP + H(+)</text>
        <dbReference type="Rhea" id="RHEA:46608"/>
        <dbReference type="Rhea" id="RHEA-COMP:11060"/>
        <dbReference type="Rhea" id="RHEA-COMP:11605"/>
        <dbReference type="ChEBI" id="CHEBI:15378"/>
        <dbReference type="ChEBI" id="CHEBI:30013"/>
        <dbReference type="ChEBI" id="CHEBI:30616"/>
        <dbReference type="ChEBI" id="CHEBI:61977"/>
        <dbReference type="ChEBI" id="CHEBI:456216"/>
        <dbReference type="EC" id="2.7.11.1"/>
    </reaction>
</comment>
<keyword evidence="5" id="KW-0808">Transferase</keyword>
<dbReference type="InterPro" id="IPR000719">
    <property type="entry name" value="Prot_kinase_dom"/>
</dbReference>
<evidence type="ECO:0000259" key="21">
    <source>
        <dbReference type="PROSITE" id="PS50011"/>
    </source>
</evidence>
<dbReference type="PROSITE" id="PS50011">
    <property type="entry name" value="PROTEIN_KINASE_DOM"/>
    <property type="match status" value="1"/>
</dbReference>
<dbReference type="SUPFAM" id="SSF56112">
    <property type="entry name" value="Protein kinase-like (PK-like)"/>
    <property type="match status" value="1"/>
</dbReference>
<dbReference type="Pfam" id="PF07714">
    <property type="entry name" value="PK_Tyr_Ser-Thr"/>
    <property type="match status" value="1"/>
</dbReference>
<evidence type="ECO:0000256" key="5">
    <source>
        <dbReference type="ARBA" id="ARBA00022679"/>
    </source>
</evidence>
<name>A0AAV8G1I4_9POAL</name>
<dbReference type="InterPro" id="IPR011009">
    <property type="entry name" value="Kinase-like_dom_sf"/>
</dbReference>
<dbReference type="InterPro" id="IPR025287">
    <property type="entry name" value="WAK_GUB"/>
</dbReference>
<evidence type="ECO:0000256" key="10">
    <source>
        <dbReference type="ARBA" id="ARBA00022840"/>
    </source>
</evidence>
<dbReference type="Proteomes" id="UP001140206">
    <property type="component" value="Chromosome 2"/>
</dbReference>
<dbReference type="PROSITE" id="PS00107">
    <property type="entry name" value="PROTEIN_KINASE_ATP"/>
    <property type="match status" value="1"/>
</dbReference>
<dbReference type="GO" id="GO:0030247">
    <property type="term" value="F:polysaccharide binding"/>
    <property type="evidence" value="ECO:0007669"/>
    <property type="project" value="InterPro"/>
</dbReference>
<feature type="transmembrane region" description="Helical" evidence="19">
    <location>
        <begin position="241"/>
        <end position="265"/>
    </location>
</feature>
<evidence type="ECO:0000256" key="9">
    <source>
        <dbReference type="ARBA" id="ARBA00022777"/>
    </source>
</evidence>
<keyword evidence="13" id="KW-1015">Disulfide bond</keyword>
<gene>
    <name evidence="22" type="ORF">LUZ62_048886</name>
</gene>
<proteinExistence type="predicted"/>
<dbReference type="EMBL" id="JAMFTS010000002">
    <property type="protein sequence ID" value="KAJ4797640.1"/>
    <property type="molecule type" value="Genomic_DNA"/>
</dbReference>
<evidence type="ECO:0000256" key="6">
    <source>
        <dbReference type="ARBA" id="ARBA00022692"/>
    </source>
</evidence>
<dbReference type="Gene3D" id="1.10.510.10">
    <property type="entry name" value="Transferase(Phosphotransferase) domain 1"/>
    <property type="match status" value="1"/>
</dbReference>
<evidence type="ECO:0000256" key="17">
    <source>
        <dbReference type="ARBA" id="ARBA00048679"/>
    </source>
</evidence>
<dbReference type="InterPro" id="IPR008271">
    <property type="entry name" value="Ser/Thr_kinase_AS"/>
</dbReference>
<dbReference type="SMART" id="SM00220">
    <property type="entry name" value="S_TKc"/>
    <property type="match status" value="1"/>
</dbReference>
<keyword evidence="4" id="KW-0245">EGF-like domain</keyword>
<evidence type="ECO:0000256" key="4">
    <source>
        <dbReference type="ARBA" id="ARBA00022536"/>
    </source>
</evidence>
<keyword evidence="9 22" id="KW-0418">Kinase</keyword>
<comment type="subcellular location">
    <subcellularLocation>
        <location evidence="1">Membrane</location>
        <topology evidence="1">Single-pass type I membrane protein</topology>
    </subcellularLocation>
</comment>
<dbReference type="PANTHER" id="PTHR27009">
    <property type="entry name" value="RUST RESISTANCE KINASE LR10-RELATED"/>
    <property type="match status" value="1"/>
</dbReference>
<dbReference type="InterPro" id="IPR045874">
    <property type="entry name" value="LRK10/LRL21-25-like"/>
</dbReference>
<evidence type="ECO:0000256" key="14">
    <source>
        <dbReference type="ARBA" id="ARBA00023170"/>
    </source>
</evidence>
<evidence type="ECO:0000256" key="15">
    <source>
        <dbReference type="ARBA" id="ARBA00023180"/>
    </source>
</evidence>
<dbReference type="GO" id="GO:0004674">
    <property type="term" value="F:protein serine/threonine kinase activity"/>
    <property type="evidence" value="ECO:0007669"/>
    <property type="project" value="UniProtKB-KW"/>
</dbReference>
<keyword evidence="15" id="KW-0325">Glycoprotein</keyword>
<keyword evidence="10 18" id="KW-0067">ATP-binding</keyword>
<sequence length="591" mass="66815">MAPFSHVLAITLTVLCIPHLTLVILAHGKDNFTKECPPSRCSEEGPVVRYPFRLDSRPPHCGYDKFVLACSSNNTILRLPFSGEYNVTSIDYKFQSLTITRYSWTPCPWRNVDVANLTGSPFLYSSYMSVTWLDCPTVVTSISNDVAGPISCLSSHGRFTYVAITDTPIWNVPANCTKTNTSCAYYASDFQGFDARPQAWLYWRDYDVINCSACEDNGHHCEFNLETRKSFCSVKVKDSHWGLIAGISSGVLSILLLLGFTFHIIHQSNKKRNIHRKVEHFLRRYRVMNPTRYTYDDLKKITNKFKKKLGYGRFGTVYKGELMSGIPVAVKILDSTSGDGESFVNEVATIGRIHHVNVVCILGFCSEGRTRALVYEFMENGSLDNYISRGNRNPKFSFAEMLNVVMGIAEGMEYLHQGCEQRILHFDIKPHNILLDHSFSPKISDFGLSKLCPSDQSYVTISAARGTMGYLAPEMYSRNFGMVSYKSDVYSFGMLILEMISGRKNIDPLRGGGQNEAYFPEWIYDQLAPGMKLCSSTGMENDEEIMQKLAIVSLWCIQWSPENRPSMTRVIQMLGEDLKNLQMPPKPFMSS</sequence>
<keyword evidence="7 20" id="KW-0732">Signal</keyword>
<dbReference type="Gene3D" id="3.30.200.20">
    <property type="entry name" value="Phosphorylase Kinase, domain 1"/>
    <property type="match status" value="1"/>
</dbReference>
<evidence type="ECO:0000256" key="3">
    <source>
        <dbReference type="ARBA" id="ARBA00022527"/>
    </source>
</evidence>
<dbReference type="InterPro" id="IPR017441">
    <property type="entry name" value="Protein_kinase_ATP_BS"/>
</dbReference>
<feature type="chain" id="PRO_5043328274" description="non-specific serine/threonine protein kinase" evidence="20">
    <location>
        <begin position="29"/>
        <end position="591"/>
    </location>
</feature>
<evidence type="ECO:0000256" key="1">
    <source>
        <dbReference type="ARBA" id="ARBA00004479"/>
    </source>
</evidence>
<dbReference type="FunFam" id="1.10.510.10:FF:000590">
    <property type="entry name" value="PR5-like receptor kinase"/>
    <property type="match status" value="1"/>
</dbReference>
<evidence type="ECO:0000256" key="19">
    <source>
        <dbReference type="SAM" id="Phobius"/>
    </source>
</evidence>
<evidence type="ECO:0000256" key="12">
    <source>
        <dbReference type="ARBA" id="ARBA00023136"/>
    </source>
</evidence>
<dbReference type="AlphaFoldDB" id="A0AAV8G1I4"/>
<keyword evidence="3" id="KW-0723">Serine/threonine-protein kinase</keyword>
<dbReference type="EC" id="2.7.11.1" evidence="2"/>
<organism evidence="22 23">
    <name type="scientific">Rhynchospora pubera</name>
    <dbReference type="NCBI Taxonomy" id="906938"/>
    <lineage>
        <taxon>Eukaryota</taxon>
        <taxon>Viridiplantae</taxon>
        <taxon>Streptophyta</taxon>
        <taxon>Embryophyta</taxon>
        <taxon>Tracheophyta</taxon>
        <taxon>Spermatophyta</taxon>
        <taxon>Magnoliopsida</taxon>
        <taxon>Liliopsida</taxon>
        <taxon>Poales</taxon>
        <taxon>Cyperaceae</taxon>
        <taxon>Cyperoideae</taxon>
        <taxon>Rhynchosporeae</taxon>
        <taxon>Rhynchospora</taxon>
    </lineage>
</organism>
<keyword evidence="12 19" id="KW-0472">Membrane</keyword>
<feature type="domain" description="Protein kinase" evidence="21">
    <location>
        <begin position="303"/>
        <end position="589"/>
    </location>
</feature>
<reference evidence="22" key="1">
    <citation type="submission" date="2022-08" db="EMBL/GenBank/DDBJ databases">
        <authorList>
            <person name="Marques A."/>
        </authorList>
    </citation>
    <scope>NUCLEOTIDE SEQUENCE</scope>
    <source>
        <strain evidence="22">RhyPub2mFocal</strain>
        <tissue evidence="22">Leaves</tissue>
    </source>
</reference>
<keyword evidence="23" id="KW-1185">Reference proteome</keyword>
<evidence type="ECO:0000256" key="2">
    <source>
        <dbReference type="ARBA" id="ARBA00012513"/>
    </source>
</evidence>
<keyword evidence="14" id="KW-0675">Receptor</keyword>
<evidence type="ECO:0000256" key="16">
    <source>
        <dbReference type="ARBA" id="ARBA00047899"/>
    </source>
</evidence>
<protein>
    <recommendedName>
        <fullName evidence="2">non-specific serine/threonine protein kinase</fullName>
        <ecNumber evidence="2">2.7.11.1</ecNumber>
    </recommendedName>
</protein>
<evidence type="ECO:0000256" key="7">
    <source>
        <dbReference type="ARBA" id="ARBA00022729"/>
    </source>
</evidence>
<dbReference type="InterPro" id="IPR001245">
    <property type="entry name" value="Ser-Thr/Tyr_kinase_cat_dom"/>
</dbReference>
<dbReference type="GO" id="GO:0016020">
    <property type="term" value="C:membrane"/>
    <property type="evidence" value="ECO:0007669"/>
    <property type="project" value="UniProtKB-SubCell"/>
</dbReference>
<accession>A0AAV8G1I4</accession>
<evidence type="ECO:0000313" key="22">
    <source>
        <dbReference type="EMBL" id="KAJ4797640.1"/>
    </source>
</evidence>